<comment type="similarity">
    <text evidence="2 12">Belongs to the cytochrome P450 family.</text>
</comment>
<dbReference type="GO" id="GO:0005506">
    <property type="term" value="F:iron ion binding"/>
    <property type="evidence" value="ECO:0007669"/>
    <property type="project" value="InterPro"/>
</dbReference>
<evidence type="ECO:0000256" key="7">
    <source>
        <dbReference type="ARBA" id="ARBA00023002"/>
    </source>
</evidence>
<dbReference type="PRINTS" id="PR00463">
    <property type="entry name" value="EP450I"/>
</dbReference>
<evidence type="ECO:0000256" key="12">
    <source>
        <dbReference type="RuleBase" id="RU000461"/>
    </source>
</evidence>
<dbReference type="SUPFAM" id="SSF48264">
    <property type="entry name" value="Cytochrome P450"/>
    <property type="match status" value="1"/>
</dbReference>
<dbReference type="InterPro" id="IPR036396">
    <property type="entry name" value="Cyt_P450_sf"/>
</dbReference>
<evidence type="ECO:0000256" key="5">
    <source>
        <dbReference type="ARBA" id="ARBA00022723"/>
    </source>
</evidence>
<keyword evidence="4 14" id="KW-0812">Transmembrane</keyword>
<evidence type="ECO:0000256" key="4">
    <source>
        <dbReference type="ARBA" id="ARBA00022692"/>
    </source>
</evidence>
<dbReference type="Gramene" id="PRQ57138">
    <property type="protein sequence ID" value="PRQ57138"/>
    <property type="gene ID" value="RchiOBHm_Chr1g0344991"/>
</dbReference>
<evidence type="ECO:0000256" key="6">
    <source>
        <dbReference type="ARBA" id="ARBA00022989"/>
    </source>
</evidence>
<keyword evidence="9 12" id="KW-0503">Monooxygenase</keyword>
<comment type="cofactor">
    <cofactor evidence="11">
        <name>heme</name>
        <dbReference type="ChEBI" id="CHEBI:30413"/>
    </cofactor>
</comment>
<dbReference type="OrthoDB" id="1470350at2759"/>
<keyword evidence="5 11" id="KW-0479">Metal-binding</keyword>
<sequence>MEAELAVAAKMVVLSVLVCGLLFLVSYLCELLLLRPKSIRSKLEKQGIRGPRPTFLLGNLPEQKRLQSKQQGQSIATRTDDDDDDDDHAAYFSHQWYLKIFPHIEQWRNEYGPIFLCSSAHIQQLVITDMEVVKEISLCKSLVLGNPSVTSKVLGSLLGEGILASNGSMWEHQRKIIAPELYLDKVKGMMNLVVDSTTTMLRTWENEVQRQGELAEIRVDDHLRNLSADVISKACFHSNYHQGKEIFSKIRKLQEVLGKGLMGIEALTRWFPTTENIKIWMLEKETQSLILKVVKQRSEGSYEKDLLQMLLEGAKSSGDLNGLSYNKFIVDNCKTIFFAGHETTALVASWSLLLLALHPDWQARARAEVLEICGDKPLDADMLRQMKVLTMVIQEVLRLYPPVLFVAREVFETIKFKNITIPKGTLLQIPIPFLHQNPDLWGSDAHKFNPERFTNGIVKASKSPQAYMPFGAGSRICVGQHLAMIELKVFLSIILSKFCFSLSSAYQHSPAYNIILEPEYGIILQMRRASP</sequence>
<evidence type="ECO:0000256" key="11">
    <source>
        <dbReference type="PIRSR" id="PIRSR602401-1"/>
    </source>
</evidence>
<keyword evidence="6 14" id="KW-1133">Transmembrane helix</keyword>
<evidence type="ECO:0000256" key="10">
    <source>
        <dbReference type="ARBA" id="ARBA00023136"/>
    </source>
</evidence>
<comment type="subcellular location">
    <subcellularLocation>
        <location evidence="1">Membrane</location>
        <topology evidence="1">Single-pass membrane protein</topology>
    </subcellularLocation>
</comment>
<evidence type="ECO:0000256" key="1">
    <source>
        <dbReference type="ARBA" id="ARBA00004167"/>
    </source>
</evidence>
<evidence type="ECO:0000313" key="15">
    <source>
        <dbReference type="EMBL" id="PRQ57138.1"/>
    </source>
</evidence>
<evidence type="ECO:0000256" key="2">
    <source>
        <dbReference type="ARBA" id="ARBA00010617"/>
    </source>
</evidence>
<evidence type="ECO:0000256" key="3">
    <source>
        <dbReference type="ARBA" id="ARBA00022617"/>
    </source>
</evidence>
<keyword evidence="7 12" id="KW-0560">Oxidoreductase</keyword>
<keyword evidence="8 11" id="KW-0408">Iron</keyword>
<dbReference type="PANTHER" id="PTHR24282:SF260">
    <property type="entry name" value="CYTOCHROME P450 714C2-LIKE"/>
    <property type="match status" value="1"/>
</dbReference>
<feature type="region of interest" description="Disordered" evidence="13">
    <location>
        <begin position="64"/>
        <end position="84"/>
    </location>
</feature>
<dbReference type="AlphaFoldDB" id="A0A2P6SEN1"/>
<dbReference type="InterPro" id="IPR001128">
    <property type="entry name" value="Cyt_P450"/>
</dbReference>
<dbReference type="Proteomes" id="UP000238479">
    <property type="component" value="Chromosome 1"/>
</dbReference>
<feature type="transmembrane region" description="Helical" evidence="14">
    <location>
        <begin position="12"/>
        <end position="34"/>
    </location>
</feature>
<evidence type="ECO:0000256" key="8">
    <source>
        <dbReference type="ARBA" id="ARBA00023004"/>
    </source>
</evidence>
<evidence type="ECO:0000256" key="13">
    <source>
        <dbReference type="SAM" id="MobiDB-lite"/>
    </source>
</evidence>
<evidence type="ECO:0000313" key="16">
    <source>
        <dbReference type="Proteomes" id="UP000238479"/>
    </source>
</evidence>
<proteinExistence type="inferred from homology"/>
<keyword evidence="10 14" id="KW-0472">Membrane</keyword>
<dbReference type="InterPro" id="IPR050665">
    <property type="entry name" value="Cytochrome_P450_Monooxygen"/>
</dbReference>
<dbReference type="InterPro" id="IPR017972">
    <property type="entry name" value="Cyt_P450_CS"/>
</dbReference>
<dbReference type="EMBL" id="PDCK01000039">
    <property type="protein sequence ID" value="PRQ57138.1"/>
    <property type="molecule type" value="Genomic_DNA"/>
</dbReference>
<organism evidence="15 16">
    <name type="scientific">Rosa chinensis</name>
    <name type="common">China rose</name>
    <dbReference type="NCBI Taxonomy" id="74649"/>
    <lineage>
        <taxon>Eukaryota</taxon>
        <taxon>Viridiplantae</taxon>
        <taxon>Streptophyta</taxon>
        <taxon>Embryophyta</taxon>
        <taxon>Tracheophyta</taxon>
        <taxon>Spermatophyta</taxon>
        <taxon>Magnoliopsida</taxon>
        <taxon>eudicotyledons</taxon>
        <taxon>Gunneridae</taxon>
        <taxon>Pentapetalae</taxon>
        <taxon>rosids</taxon>
        <taxon>fabids</taxon>
        <taxon>Rosales</taxon>
        <taxon>Rosaceae</taxon>
        <taxon>Rosoideae</taxon>
        <taxon>Rosoideae incertae sedis</taxon>
        <taxon>Rosa</taxon>
    </lineage>
</organism>
<evidence type="ECO:0000256" key="14">
    <source>
        <dbReference type="SAM" id="Phobius"/>
    </source>
</evidence>
<dbReference type="STRING" id="74649.A0A2P6SEN1"/>
<gene>
    <name evidence="15" type="ORF">RchiOBHm_Chr1g0344991</name>
</gene>
<dbReference type="PROSITE" id="PS00086">
    <property type="entry name" value="CYTOCHROME_P450"/>
    <property type="match status" value="1"/>
</dbReference>
<keyword evidence="16" id="KW-1185">Reference proteome</keyword>
<feature type="compositionally biased region" description="Polar residues" evidence="13">
    <location>
        <begin position="68"/>
        <end position="77"/>
    </location>
</feature>
<name>A0A2P6SEN1_ROSCH</name>
<dbReference type="EC" id="1.14.14.1" evidence="15"/>
<dbReference type="Gene3D" id="1.10.630.10">
    <property type="entry name" value="Cytochrome P450"/>
    <property type="match status" value="1"/>
</dbReference>
<dbReference type="Pfam" id="PF00067">
    <property type="entry name" value="p450"/>
    <property type="match status" value="1"/>
</dbReference>
<feature type="binding site" description="axial binding residue" evidence="11">
    <location>
        <position position="477"/>
    </location>
    <ligand>
        <name>heme</name>
        <dbReference type="ChEBI" id="CHEBI:30413"/>
    </ligand>
    <ligandPart>
        <name>Fe</name>
        <dbReference type="ChEBI" id="CHEBI:18248"/>
    </ligandPart>
</feature>
<evidence type="ECO:0000256" key="9">
    <source>
        <dbReference type="ARBA" id="ARBA00023033"/>
    </source>
</evidence>
<dbReference type="GO" id="GO:0020037">
    <property type="term" value="F:heme binding"/>
    <property type="evidence" value="ECO:0007669"/>
    <property type="project" value="InterPro"/>
</dbReference>
<dbReference type="GO" id="GO:0016712">
    <property type="term" value="F:oxidoreductase activity, acting on paired donors, with incorporation or reduction of molecular oxygen, reduced flavin or flavoprotein as one donor, and incorporation of one atom of oxygen"/>
    <property type="evidence" value="ECO:0007669"/>
    <property type="project" value="UniProtKB-EC"/>
</dbReference>
<reference evidence="15 16" key="1">
    <citation type="journal article" date="2018" name="Nat. Genet.">
        <title>The Rosa genome provides new insights in the design of modern roses.</title>
        <authorList>
            <person name="Bendahmane M."/>
        </authorList>
    </citation>
    <scope>NUCLEOTIDE SEQUENCE [LARGE SCALE GENOMIC DNA]</scope>
    <source>
        <strain evidence="16">cv. Old Blush</strain>
    </source>
</reference>
<dbReference type="PRINTS" id="PR00385">
    <property type="entry name" value="P450"/>
</dbReference>
<keyword evidence="3 11" id="KW-0349">Heme</keyword>
<comment type="caution">
    <text evidence="15">The sequence shown here is derived from an EMBL/GenBank/DDBJ whole genome shotgun (WGS) entry which is preliminary data.</text>
</comment>
<dbReference type="InterPro" id="IPR002401">
    <property type="entry name" value="Cyt_P450_E_grp-I"/>
</dbReference>
<protein>
    <submittedName>
        <fullName evidence="15">Putative unspecific monooxygenase</fullName>
        <ecNumber evidence="15">1.14.14.1</ecNumber>
    </submittedName>
</protein>
<dbReference type="PANTHER" id="PTHR24282">
    <property type="entry name" value="CYTOCHROME P450 FAMILY MEMBER"/>
    <property type="match status" value="1"/>
</dbReference>
<accession>A0A2P6SEN1</accession>
<dbReference type="GO" id="GO:0016020">
    <property type="term" value="C:membrane"/>
    <property type="evidence" value="ECO:0007669"/>
    <property type="project" value="UniProtKB-SubCell"/>
</dbReference>